<evidence type="ECO:0000256" key="2">
    <source>
        <dbReference type="ARBA" id="ARBA00022692"/>
    </source>
</evidence>
<keyword evidence="6 8" id="KW-0472">Membrane</keyword>
<feature type="region of interest" description="Disordered" evidence="7">
    <location>
        <begin position="115"/>
        <end position="209"/>
    </location>
</feature>
<evidence type="ECO:0000256" key="8">
    <source>
        <dbReference type="SAM" id="Phobius"/>
    </source>
</evidence>
<evidence type="ECO:0000256" key="1">
    <source>
        <dbReference type="ARBA" id="ARBA00004325"/>
    </source>
</evidence>
<keyword evidence="3" id="KW-0677">Repeat</keyword>
<keyword evidence="4" id="KW-0999">Mitochondrion inner membrane</keyword>
<dbReference type="InterPro" id="IPR023395">
    <property type="entry name" value="MCP_dom_sf"/>
</dbReference>
<keyword evidence="4" id="KW-0496">Mitochondrion</keyword>
<evidence type="ECO:0000256" key="6">
    <source>
        <dbReference type="ARBA" id="ARBA00023136"/>
    </source>
</evidence>
<proteinExistence type="predicted"/>
<comment type="subcellular location">
    <subcellularLocation>
        <location evidence="1">Mitochondrion membrane</location>
    </subcellularLocation>
</comment>
<comment type="caution">
    <text evidence="9">The sequence shown here is derived from an EMBL/GenBank/DDBJ whole genome shotgun (WGS) entry which is preliminary data.</text>
</comment>
<dbReference type="PANTHER" id="PTHR24089">
    <property type="entry name" value="SOLUTE CARRIER FAMILY 25"/>
    <property type="match status" value="1"/>
</dbReference>
<feature type="compositionally biased region" description="Basic and acidic residues" evidence="7">
    <location>
        <begin position="194"/>
        <end position="208"/>
    </location>
</feature>
<sequence>MSNNQFTPNPLRPYYVPPAHDFLTGKLSSATSSAASTLASSAARNASAAANSPSYISSATRDMLSDLDYSEYLETPSVTVMIRDMLDTAMMRYTSVLILQPFKVAKTVMQCQYVPKRVGGPGNGRPGLNDRVTELGSSSRRGSEASPGFAEYGGEWKGQYNAEDSEDDDPPYFASNDNVEETGSWAGSQRRKRERDPSRGRKMTDRSGRMITDATNAEHVSDKPEHAWQIKTHKVGSVTDTLGAIWNKEGLWGIWKGSNSTFVYTVLTSTIEAWTQSFLSAVINIPDPSITEVIDSPAPITALCIVVASSAITALLLAPLDIVRTRIIMAPADDKPRTMLPLLKSLPSYLCPPSLAVPTALHAALPAFMTAGVPYYLRTSYGIDPVVRPAIYTMCTFLSSTVELFVRLPLETSLRRGQLAAAAPRKTIVTAGSYYGPAGTLWSIYKTEESGGTTGIEGLYRGWKVGMWGLLGTWAMGIFGGATSSVSGAPF</sequence>
<evidence type="ECO:0000256" key="3">
    <source>
        <dbReference type="ARBA" id="ARBA00022737"/>
    </source>
</evidence>
<dbReference type="EMBL" id="JAVHJO010000001">
    <property type="protein sequence ID" value="KAK6544264.1"/>
    <property type="molecule type" value="Genomic_DNA"/>
</dbReference>
<gene>
    <name evidence="9" type="primary">UGO1</name>
    <name evidence="9" type="ORF">TWF694_000966</name>
</gene>
<dbReference type="GO" id="GO:0031966">
    <property type="term" value="C:mitochondrial membrane"/>
    <property type="evidence" value="ECO:0007669"/>
    <property type="project" value="UniProtKB-SubCell"/>
</dbReference>
<organism evidence="9 10">
    <name type="scientific">Orbilia ellipsospora</name>
    <dbReference type="NCBI Taxonomy" id="2528407"/>
    <lineage>
        <taxon>Eukaryota</taxon>
        <taxon>Fungi</taxon>
        <taxon>Dikarya</taxon>
        <taxon>Ascomycota</taxon>
        <taxon>Pezizomycotina</taxon>
        <taxon>Orbiliomycetes</taxon>
        <taxon>Orbiliales</taxon>
        <taxon>Orbiliaceae</taxon>
        <taxon>Orbilia</taxon>
    </lineage>
</organism>
<keyword evidence="10" id="KW-1185">Reference proteome</keyword>
<keyword evidence="2 8" id="KW-0812">Transmembrane</keyword>
<evidence type="ECO:0000256" key="4">
    <source>
        <dbReference type="ARBA" id="ARBA00022792"/>
    </source>
</evidence>
<evidence type="ECO:0000256" key="5">
    <source>
        <dbReference type="ARBA" id="ARBA00022989"/>
    </source>
</evidence>
<dbReference type="Proteomes" id="UP001365542">
    <property type="component" value="Unassembled WGS sequence"/>
</dbReference>
<dbReference type="AlphaFoldDB" id="A0AAV9XQL0"/>
<feature type="transmembrane region" description="Helical" evidence="8">
    <location>
        <begin position="300"/>
        <end position="320"/>
    </location>
</feature>
<keyword evidence="5 8" id="KW-1133">Transmembrane helix</keyword>
<protein>
    <submittedName>
        <fullName evidence="9">Mitochondrial fusion and transport protein ugo1</fullName>
    </submittedName>
</protein>
<accession>A0AAV9XQL0</accession>
<reference evidence="9 10" key="1">
    <citation type="submission" date="2019-10" db="EMBL/GenBank/DDBJ databases">
        <authorList>
            <person name="Palmer J.M."/>
        </authorList>
    </citation>
    <scope>NUCLEOTIDE SEQUENCE [LARGE SCALE GENOMIC DNA]</scope>
    <source>
        <strain evidence="9 10">TWF694</strain>
    </source>
</reference>
<dbReference type="Gene3D" id="1.50.40.10">
    <property type="entry name" value="Mitochondrial carrier domain"/>
    <property type="match status" value="1"/>
</dbReference>
<evidence type="ECO:0000313" key="9">
    <source>
        <dbReference type="EMBL" id="KAK6544264.1"/>
    </source>
</evidence>
<dbReference type="SUPFAM" id="SSF103506">
    <property type="entry name" value="Mitochondrial carrier"/>
    <property type="match status" value="1"/>
</dbReference>
<name>A0AAV9XQL0_9PEZI</name>
<evidence type="ECO:0000256" key="7">
    <source>
        <dbReference type="SAM" id="MobiDB-lite"/>
    </source>
</evidence>
<evidence type="ECO:0000313" key="10">
    <source>
        <dbReference type="Proteomes" id="UP001365542"/>
    </source>
</evidence>